<accession>A0A3D8SXK4</accession>
<sequence>MSKSNQKQAPGETSLTKLLATLQPILHSETYIFLTIPPSHPSFGDLATLHASLQPKMLFHEREGLTVITTPALASAAGFEKDKDYVFECKMITLTVHSSLEAVGLTAVFSKALTEKNVSANVVSGFYHDHIFVPVGKEDVAVRVLEEVQQEALARTKAEVEAEA</sequence>
<comment type="caution">
    <text evidence="3">The sequence shown here is derived from an EMBL/GenBank/DDBJ whole genome shotgun (WGS) entry which is preliminary data.</text>
</comment>
<evidence type="ECO:0000313" key="4">
    <source>
        <dbReference type="Proteomes" id="UP000256690"/>
    </source>
</evidence>
<proteinExistence type="predicted"/>
<feature type="domain" description="CASTOR ACT" evidence="2">
    <location>
        <begin position="88"/>
        <end position="147"/>
    </location>
</feature>
<dbReference type="InterPro" id="IPR045865">
    <property type="entry name" value="ACT-like_dom_sf"/>
</dbReference>
<organism evidence="3 4">
    <name type="scientific">Aspergillus mulundensis</name>
    <dbReference type="NCBI Taxonomy" id="1810919"/>
    <lineage>
        <taxon>Eukaryota</taxon>
        <taxon>Fungi</taxon>
        <taxon>Dikarya</taxon>
        <taxon>Ascomycota</taxon>
        <taxon>Pezizomycotina</taxon>
        <taxon>Eurotiomycetes</taxon>
        <taxon>Eurotiomycetidae</taxon>
        <taxon>Eurotiales</taxon>
        <taxon>Aspergillaceae</taxon>
        <taxon>Aspergillus</taxon>
        <taxon>Aspergillus subgen. Nidulantes</taxon>
    </lineage>
</organism>
<dbReference type="SUPFAM" id="SSF55021">
    <property type="entry name" value="ACT-like"/>
    <property type="match status" value="2"/>
</dbReference>
<dbReference type="PANTHER" id="PTHR39199">
    <property type="entry name" value="BLR5128 PROTEIN"/>
    <property type="match status" value="1"/>
</dbReference>
<evidence type="ECO:0000259" key="1">
    <source>
        <dbReference type="Pfam" id="PF10000"/>
    </source>
</evidence>
<dbReference type="EMBL" id="PVWQ01000002">
    <property type="protein sequence ID" value="RDW90498.1"/>
    <property type="molecule type" value="Genomic_DNA"/>
</dbReference>
<feature type="domain" description="DUF2241" evidence="1">
    <location>
        <begin position="10"/>
        <end position="82"/>
    </location>
</feature>
<dbReference type="GO" id="GO:0046394">
    <property type="term" value="P:carboxylic acid biosynthetic process"/>
    <property type="evidence" value="ECO:0007669"/>
    <property type="project" value="UniProtKB-ARBA"/>
</dbReference>
<dbReference type="Pfam" id="PF13840">
    <property type="entry name" value="ACT_7"/>
    <property type="match status" value="1"/>
</dbReference>
<evidence type="ECO:0008006" key="5">
    <source>
        <dbReference type="Google" id="ProtNLM"/>
    </source>
</evidence>
<protein>
    <recommendedName>
        <fullName evidence="5">DUF2241 domain-containing protein</fullName>
    </recommendedName>
</protein>
<dbReference type="STRING" id="1810919.A0A3D8SXK4"/>
<dbReference type="OrthoDB" id="10064407at2759"/>
<evidence type="ECO:0000313" key="3">
    <source>
        <dbReference type="EMBL" id="RDW90498.1"/>
    </source>
</evidence>
<name>A0A3D8SXK4_9EURO</name>
<dbReference type="PANTHER" id="PTHR39199:SF1">
    <property type="entry name" value="BLR5128 PROTEIN"/>
    <property type="match status" value="1"/>
</dbReference>
<dbReference type="RefSeq" id="XP_026607452.1">
    <property type="nucleotide sequence ID" value="XM_026744289.1"/>
</dbReference>
<gene>
    <name evidence="3" type="ORF">DSM5745_02273</name>
</gene>
<dbReference type="GO" id="GO:0006520">
    <property type="term" value="P:amino acid metabolic process"/>
    <property type="evidence" value="ECO:0007669"/>
    <property type="project" value="UniProtKB-ARBA"/>
</dbReference>
<dbReference type="AlphaFoldDB" id="A0A3D8SXK4"/>
<dbReference type="Proteomes" id="UP000256690">
    <property type="component" value="Unassembled WGS sequence"/>
</dbReference>
<reference evidence="3 4" key="1">
    <citation type="journal article" date="2018" name="IMA Fungus">
        <title>IMA Genome-F 9: Draft genome sequence of Annulohypoxylon stygium, Aspergillus mulundensis, Berkeleyomyces basicola (syn. Thielaviopsis basicola), Ceratocystis smalleyi, two Cercospora beticola strains, Coleophoma cylindrospora, Fusarium fracticaudum, Phialophora cf. hyalina, and Morchella septimelata.</title>
        <authorList>
            <person name="Wingfield B.D."/>
            <person name="Bills G.F."/>
            <person name="Dong Y."/>
            <person name="Huang W."/>
            <person name="Nel W.J."/>
            <person name="Swalarsk-Parry B.S."/>
            <person name="Vaghefi N."/>
            <person name="Wilken P.M."/>
            <person name="An Z."/>
            <person name="de Beer Z.W."/>
            <person name="De Vos L."/>
            <person name="Chen L."/>
            <person name="Duong T.A."/>
            <person name="Gao Y."/>
            <person name="Hammerbacher A."/>
            <person name="Kikkert J.R."/>
            <person name="Li Y."/>
            <person name="Li H."/>
            <person name="Li K."/>
            <person name="Li Q."/>
            <person name="Liu X."/>
            <person name="Ma X."/>
            <person name="Naidoo K."/>
            <person name="Pethybridge S.J."/>
            <person name="Sun J."/>
            <person name="Steenkamp E.T."/>
            <person name="van der Nest M.A."/>
            <person name="van Wyk S."/>
            <person name="Wingfield M.J."/>
            <person name="Xiong C."/>
            <person name="Yue Q."/>
            <person name="Zhang X."/>
        </authorList>
    </citation>
    <scope>NUCLEOTIDE SEQUENCE [LARGE SCALE GENOMIC DNA]</scope>
    <source>
        <strain evidence="3 4">DSM 5745</strain>
    </source>
</reference>
<dbReference type="InterPro" id="IPR018717">
    <property type="entry name" value="DUF2241"/>
</dbReference>
<dbReference type="GeneID" id="38112643"/>
<dbReference type="Gene3D" id="3.30.2130.10">
    <property type="entry name" value="VC0802-like"/>
    <property type="match status" value="1"/>
</dbReference>
<keyword evidence="4" id="KW-1185">Reference proteome</keyword>
<dbReference type="Pfam" id="PF10000">
    <property type="entry name" value="ACT_3"/>
    <property type="match status" value="1"/>
</dbReference>
<dbReference type="InterPro" id="IPR027795">
    <property type="entry name" value="CASTOR_ACT_dom"/>
</dbReference>
<evidence type="ECO:0000259" key="2">
    <source>
        <dbReference type="Pfam" id="PF13840"/>
    </source>
</evidence>